<name>A0ABP0W1E9_9BRYO</name>
<gene>
    <name evidence="4" type="ORF">CSSPJE1EN1_LOCUS5847</name>
</gene>
<dbReference type="PANTHER" id="PTHR33227">
    <property type="entry name" value="STIGMA-SPECIFIC STIG1-LIKE PROTEIN 3"/>
    <property type="match status" value="1"/>
</dbReference>
<evidence type="ECO:0000256" key="1">
    <source>
        <dbReference type="ARBA" id="ARBA00006010"/>
    </source>
</evidence>
<keyword evidence="5" id="KW-1185">Reference proteome</keyword>
<proteinExistence type="inferred from homology"/>
<comment type="similarity">
    <text evidence="1">Belongs to the STIG1 family.</text>
</comment>
<evidence type="ECO:0000313" key="4">
    <source>
        <dbReference type="EMBL" id="CAK9260369.1"/>
    </source>
</evidence>
<evidence type="ECO:0000313" key="5">
    <source>
        <dbReference type="Proteomes" id="UP001497444"/>
    </source>
</evidence>
<dbReference type="PANTHER" id="PTHR33227:SF48">
    <property type="entry name" value="STIGMA-SPECIFIC STIG1-LIKE PROTEIN 4"/>
    <property type="match status" value="1"/>
</dbReference>
<protein>
    <submittedName>
        <fullName evidence="4">Uncharacterized protein</fullName>
    </submittedName>
</protein>
<dbReference type="Proteomes" id="UP001497444">
    <property type="component" value="Chromosome 13"/>
</dbReference>
<keyword evidence="2 3" id="KW-0732">Signal</keyword>
<evidence type="ECO:0000256" key="2">
    <source>
        <dbReference type="ARBA" id="ARBA00022729"/>
    </source>
</evidence>
<feature type="signal peptide" evidence="3">
    <location>
        <begin position="1"/>
        <end position="28"/>
    </location>
</feature>
<dbReference type="Pfam" id="PF04885">
    <property type="entry name" value="Stig1"/>
    <property type="match status" value="1"/>
</dbReference>
<dbReference type="EMBL" id="OZ020108">
    <property type="protein sequence ID" value="CAK9260369.1"/>
    <property type="molecule type" value="Genomic_DNA"/>
</dbReference>
<feature type="chain" id="PRO_5046575608" evidence="3">
    <location>
        <begin position="29"/>
        <end position="87"/>
    </location>
</feature>
<reference evidence="4" key="1">
    <citation type="submission" date="2024-02" db="EMBL/GenBank/DDBJ databases">
        <authorList>
            <consortium name="ELIXIR-Norway"/>
            <consortium name="Elixir Norway"/>
        </authorList>
    </citation>
    <scope>NUCLEOTIDE SEQUENCE</scope>
</reference>
<dbReference type="InterPro" id="IPR006969">
    <property type="entry name" value="Stig-like"/>
</dbReference>
<sequence length="87" mass="9325">MSSFKLSLMAMTTMFVFVALMSMQLIAASSIEDINNCGTYGNICPLNTPMCCSGKCVNTQNKSTNCGFCGNVCNDVPCTFGFCGYAR</sequence>
<accession>A0ABP0W1E9</accession>
<organism evidence="4 5">
    <name type="scientific">Sphagnum jensenii</name>
    <dbReference type="NCBI Taxonomy" id="128206"/>
    <lineage>
        <taxon>Eukaryota</taxon>
        <taxon>Viridiplantae</taxon>
        <taxon>Streptophyta</taxon>
        <taxon>Embryophyta</taxon>
        <taxon>Bryophyta</taxon>
        <taxon>Sphagnophytina</taxon>
        <taxon>Sphagnopsida</taxon>
        <taxon>Sphagnales</taxon>
        <taxon>Sphagnaceae</taxon>
        <taxon>Sphagnum</taxon>
    </lineage>
</organism>
<evidence type="ECO:0000256" key="3">
    <source>
        <dbReference type="SAM" id="SignalP"/>
    </source>
</evidence>